<comment type="subcellular location">
    <subcellularLocation>
        <location evidence="1">Cell outer membrane</location>
        <topology evidence="1">Multi-pass membrane protein</topology>
    </subcellularLocation>
</comment>
<evidence type="ECO:0000256" key="2">
    <source>
        <dbReference type="ARBA" id="ARBA00008163"/>
    </source>
</evidence>
<keyword evidence="3" id="KW-1134">Transmembrane beta strand</keyword>
<name>A0A1T4ZSX8_9BACT</name>
<sequence length="529" mass="58011">MKKIVCLVASVLFLSGASAFAQGEMDAYKYSLGDLNGTARYLGMGGAFGALGGDASAMSSNPAGLGIYRSSEVVGTLSLSSIDTKSDWKGNVSKDDKSKLSFDNFSYVGYFPTANESGIMSWNIGLSYNRLKNFNRNYRLSGSQAYSLADYAADISYGIPENDLIYVKDSYDPYNNPNNPWMSVLGYEGGYFGSFPTDRSNYHSGFGTMDATGTIWYADSPQNTTLNVSEKGAVDQYNFAFATNISNSVFLGATLAVTDINYSISSIYDERFEGGDYLYLDNGLTTEGTGYSFNLGAIVRPVDFLRMGVAYNSPTWYKMTDYFHAEAGTDIAQYNPSKMDASTPDKVYADYKLRTPDKWIFSAAAVIGQYGLLSVDYELTNFKGMRLKDVNDREMDANNFIKEDFGTSGLLKVGGEFKVTPQFAVRAGAGWQSSPVKTALKNGDVEVITAGTLPHYTVDKGSDYITVGLGYRFTPNFYADLACVYKTYKEDAFTFSRTFLDNGDIMVDSDAISLKTNTTRVALTLGYKF</sequence>
<dbReference type="Proteomes" id="UP000190852">
    <property type="component" value="Unassembled WGS sequence"/>
</dbReference>
<dbReference type="SUPFAM" id="SSF56935">
    <property type="entry name" value="Porins"/>
    <property type="match status" value="1"/>
</dbReference>
<evidence type="ECO:0000313" key="9">
    <source>
        <dbReference type="EMBL" id="SKB25766.1"/>
    </source>
</evidence>
<dbReference type="Gene3D" id="2.40.160.60">
    <property type="entry name" value="Outer membrane protein transport protein (OMPP1/FadL/TodX)"/>
    <property type="match status" value="1"/>
</dbReference>
<dbReference type="GO" id="GO:0009279">
    <property type="term" value="C:cell outer membrane"/>
    <property type="evidence" value="ECO:0007669"/>
    <property type="project" value="UniProtKB-SubCell"/>
</dbReference>
<gene>
    <name evidence="9" type="ORF">SAMN05660349_00077</name>
</gene>
<dbReference type="Pfam" id="PF03349">
    <property type="entry name" value="Toluene_X"/>
    <property type="match status" value="1"/>
</dbReference>
<evidence type="ECO:0000256" key="1">
    <source>
        <dbReference type="ARBA" id="ARBA00004571"/>
    </source>
</evidence>
<keyword evidence="10" id="KW-1185">Reference proteome</keyword>
<organism evidence="9 10">
    <name type="scientific">Parabacteroides chartae</name>
    <dbReference type="NCBI Taxonomy" id="1037355"/>
    <lineage>
        <taxon>Bacteria</taxon>
        <taxon>Pseudomonadati</taxon>
        <taxon>Bacteroidota</taxon>
        <taxon>Bacteroidia</taxon>
        <taxon>Bacteroidales</taxon>
        <taxon>Tannerellaceae</taxon>
        <taxon>Parabacteroides</taxon>
    </lineage>
</organism>
<evidence type="ECO:0000313" key="10">
    <source>
        <dbReference type="Proteomes" id="UP000190852"/>
    </source>
</evidence>
<proteinExistence type="inferred from homology"/>
<feature type="chain" id="PRO_5012256316" evidence="8">
    <location>
        <begin position="22"/>
        <end position="529"/>
    </location>
</feature>
<keyword evidence="5 8" id="KW-0732">Signal</keyword>
<evidence type="ECO:0000256" key="4">
    <source>
        <dbReference type="ARBA" id="ARBA00022692"/>
    </source>
</evidence>
<evidence type="ECO:0000256" key="6">
    <source>
        <dbReference type="ARBA" id="ARBA00023136"/>
    </source>
</evidence>
<dbReference type="InterPro" id="IPR005017">
    <property type="entry name" value="OMPP1/FadL/TodX"/>
</dbReference>
<evidence type="ECO:0000256" key="3">
    <source>
        <dbReference type="ARBA" id="ARBA00022452"/>
    </source>
</evidence>
<protein>
    <submittedName>
        <fullName evidence="9">Outer membrane protein transport protein (OMPP1/FadL/TodX)</fullName>
    </submittedName>
</protein>
<reference evidence="10" key="1">
    <citation type="submission" date="2017-02" db="EMBL/GenBank/DDBJ databases">
        <authorList>
            <person name="Varghese N."/>
            <person name="Submissions S."/>
        </authorList>
    </citation>
    <scope>NUCLEOTIDE SEQUENCE [LARGE SCALE GENOMIC DNA]</scope>
    <source>
        <strain evidence="10">DSM 24967</strain>
    </source>
</reference>
<dbReference type="GO" id="GO:0015483">
    <property type="term" value="F:long-chain fatty acid transporting porin activity"/>
    <property type="evidence" value="ECO:0007669"/>
    <property type="project" value="TreeGrafter"/>
</dbReference>
<keyword evidence="4" id="KW-0812">Transmembrane</keyword>
<evidence type="ECO:0000256" key="8">
    <source>
        <dbReference type="SAM" id="SignalP"/>
    </source>
</evidence>
<keyword evidence="7" id="KW-0998">Cell outer membrane</keyword>
<accession>A0A1T4ZSX8</accession>
<dbReference type="PANTHER" id="PTHR35093">
    <property type="entry name" value="OUTER MEMBRANE PROTEIN NMB0088-RELATED"/>
    <property type="match status" value="1"/>
</dbReference>
<evidence type="ECO:0000256" key="7">
    <source>
        <dbReference type="ARBA" id="ARBA00023237"/>
    </source>
</evidence>
<evidence type="ECO:0000256" key="5">
    <source>
        <dbReference type="ARBA" id="ARBA00022729"/>
    </source>
</evidence>
<keyword evidence="6" id="KW-0472">Membrane</keyword>
<dbReference type="AlphaFoldDB" id="A0A1T4ZSX8"/>
<dbReference type="EMBL" id="FUYQ01000001">
    <property type="protein sequence ID" value="SKB25766.1"/>
    <property type="molecule type" value="Genomic_DNA"/>
</dbReference>
<comment type="similarity">
    <text evidence="2">Belongs to the OmpP1/FadL family.</text>
</comment>
<dbReference type="PANTHER" id="PTHR35093:SF8">
    <property type="entry name" value="OUTER MEMBRANE PROTEIN NMB0088-RELATED"/>
    <property type="match status" value="1"/>
</dbReference>
<dbReference type="RefSeq" id="WP_079682061.1">
    <property type="nucleotide sequence ID" value="NZ_FUYQ01000001.1"/>
</dbReference>
<feature type="signal peptide" evidence="8">
    <location>
        <begin position="1"/>
        <end position="21"/>
    </location>
</feature>